<dbReference type="SUPFAM" id="SSF52540">
    <property type="entry name" value="P-loop containing nucleoside triphosphate hydrolases"/>
    <property type="match status" value="1"/>
</dbReference>
<feature type="domain" description="GH18" evidence="18">
    <location>
        <begin position="593"/>
        <end position="962"/>
    </location>
</feature>
<protein>
    <recommendedName>
        <fullName evidence="3">chitinase</fullName>
        <ecNumber evidence="3">3.2.1.14</ecNumber>
    </recommendedName>
</protein>
<reference evidence="19" key="2">
    <citation type="submission" date="2020-05" db="UniProtKB">
        <authorList>
            <consortium name="EnsemblMetazoa"/>
        </authorList>
    </citation>
    <scope>IDENTIFICATION</scope>
    <source>
        <strain evidence="19">Epiroticus2</strain>
    </source>
</reference>
<dbReference type="Pfam" id="PF16880">
    <property type="entry name" value="EHD_N"/>
    <property type="match status" value="1"/>
</dbReference>
<feature type="compositionally biased region" description="Low complexity" evidence="13">
    <location>
        <begin position="2721"/>
        <end position="2730"/>
    </location>
</feature>
<feature type="compositionally biased region" description="Polar residues" evidence="13">
    <location>
        <begin position="420"/>
        <end position="430"/>
    </location>
</feature>
<evidence type="ECO:0000256" key="4">
    <source>
        <dbReference type="ARBA" id="ARBA00022669"/>
    </source>
</evidence>
<dbReference type="Pfam" id="PF12352">
    <property type="entry name" value="V-SNARE_C"/>
    <property type="match status" value="1"/>
</dbReference>
<evidence type="ECO:0000256" key="3">
    <source>
        <dbReference type="ARBA" id="ARBA00012729"/>
    </source>
</evidence>
<keyword evidence="14" id="KW-0812">Transmembrane</keyword>
<feature type="region of interest" description="Disordered" evidence="13">
    <location>
        <begin position="2222"/>
        <end position="2738"/>
    </location>
</feature>
<dbReference type="PROSITE" id="PS51910">
    <property type="entry name" value="GH18_2"/>
    <property type="match status" value="5"/>
</dbReference>
<dbReference type="Gene3D" id="3.20.20.80">
    <property type="entry name" value="Glycosidases"/>
    <property type="match status" value="5"/>
</dbReference>
<evidence type="ECO:0000256" key="5">
    <source>
        <dbReference type="ARBA" id="ARBA00022729"/>
    </source>
</evidence>
<keyword evidence="4" id="KW-0147">Chitin-binding</keyword>
<comment type="catalytic activity">
    <reaction evidence="1">
        <text>Random endo-hydrolysis of N-acetyl-beta-D-glucosaminide (1-&gt;4)-beta-linkages in chitin and chitodextrins.</text>
        <dbReference type="EC" id="3.2.1.14"/>
    </reaction>
</comment>
<dbReference type="InterPro" id="IPR001579">
    <property type="entry name" value="Glyco_hydro_18_chit_AS"/>
</dbReference>
<dbReference type="SMART" id="SM00494">
    <property type="entry name" value="ChtBD2"/>
    <property type="match status" value="1"/>
</dbReference>
<feature type="region of interest" description="Disordered" evidence="13">
    <location>
        <begin position="406"/>
        <end position="500"/>
    </location>
</feature>
<dbReference type="SUPFAM" id="SSF51445">
    <property type="entry name" value="(Trans)glycosidases"/>
    <property type="match status" value="5"/>
</dbReference>
<keyword evidence="7" id="KW-0146">Chitin degradation</keyword>
<dbReference type="CDD" id="cd15864">
    <property type="entry name" value="SNARE_GS28"/>
    <property type="match status" value="1"/>
</dbReference>
<dbReference type="InterPro" id="IPR030381">
    <property type="entry name" value="G_DYNAMIN_dom"/>
</dbReference>
<dbReference type="Proteomes" id="UP000075885">
    <property type="component" value="Unassembled WGS sequence"/>
</dbReference>
<feature type="domain" description="Chitin-binding type-2" evidence="16">
    <location>
        <begin position="500"/>
        <end position="557"/>
    </location>
</feature>
<dbReference type="InterPro" id="IPR050314">
    <property type="entry name" value="Glycosyl_Hydrlase_18"/>
</dbReference>
<keyword evidence="11" id="KW-0624">Polysaccharide degradation</keyword>
<dbReference type="EnsemblMetazoa" id="AEPI003891-RA">
    <property type="protein sequence ID" value="AEPI003891-PA"/>
    <property type="gene ID" value="AEPI003891"/>
</dbReference>
<evidence type="ECO:0000256" key="14">
    <source>
        <dbReference type="SAM" id="Phobius"/>
    </source>
</evidence>
<dbReference type="InterPro" id="IPR031692">
    <property type="entry name" value="EHD_N"/>
</dbReference>
<feature type="compositionally biased region" description="Acidic residues" evidence="13">
    <location>
        <begin position="2708"/>
        <end position="2720"/>
    </location>
</feature>
<feature type="domain" description="GH18" evidence="18">
    <location>
        <begin position="975"/>
        <end position="1343"/>
    </location>
</feature>
<evidence type="ECO:0000256" key="9">
    <source>
        <dbReference type="ARBA" id="ARBA00023277"/>
    </source>
</evidence>
<keyword evidence="10 12" id="KW-0326">Glycosidase</keyword>
<evidence type="ECO:0000256" key="12">
    <source>
        <dbReference type="RuleBase" id="RU000489"/>
    </source>
</evidence>
<evidence type="ECO:0000256" key="10">
    <source>
        <dbReference type="ARBA" id="ARBA00023295"/>
    </source>
</evidence>
<keyword evidence="14" id="KW-1133">Transmembrane helix</keyword>
<feature type="compositionally biased region" description="Acidic residues" evidence="13">
    <location>
        <begin position="2595"/>
        <end position="2614"/>
    </location>
</feature>
<dbReference type="STRING" id="199890.A0A182PAD7"/>
<evidence type="ECO:0000259" key="17">
    <source>
        <dbReference type="PROSITE" id="PS51718"/>
    </source>
</evidence>
<dbReference type="GO" id="GO:0005525">
    <property type="term" value="F:GTP binding"/>
    <property type="evidence" value="ECO:0007669"/>
    <property type="project" value="InterPro"/>
</dbReference>
<feature type="transmembrane region" description="Helical" evidence="14">
    <location>
        <begin position="3415"/>
        <end position="3433"/>
    </location>
</feature>
<dbReference type="Gene3D" id="3.40.50.300">
    <property type="entry name" value="P-loop containing nucleotide triphosphate hydrolases"/>
    <property type="match status" value="1"/>
</dbReference>
<dbReference type="SUPFAM" id="SSF57625">
    <property type="entry name" value="Invertebrate chitin-binding proteins"/>
    <property type="match status" value="1"/>
</dbReference>
<proteinExistence type="inferred from homology"/>
<keyword evidence="8" id="KW-1015">Disulfide bond</keyword>
<dbReference type="Gene3D" id="2.170.140.10">
    <property type="entry name" value="Chitin binding domain"/>
    <property type="match status" value="1"/>
</dbReference>
<feature type="compositionally biased region" description="Acidic residues" evidence="13">
    <location>
        <begin position="2230"/>
        <end position="2265"/>
    </location>
</feature>
<dbReference type="GO" id="GO:0006032">
    <property type="term" value="P:chitin catabolic process"/>
    <property type="evidence" value="ECO:0007669"/>
    <property type="project" value="UniProtKB-KW"/>
</dbReference>
<evidence type="ECO:0000259" key="18">
    <source>
        <dbReference type="PROSITE" id="PS51910"/>
    </source>
</evidence>
<evidence type="ECO:0000256" key="11">
    <source>
        <dbReference type="ARBA" id="ARBA00023326"/>
    </source>
</evidence>
<dbReference type="InterPro" id="IPR001223">
    <property type="entry name" value="Glyco_hydro18_cat"/>
</dbReference>
<feature type="chain" id="PRO_5008131076" description="chitinase" evidence="15">
    <location>
        <begin position="22"/>
        <end position="3434"/>
    </location>
</feature>
<evidence type="ECO:0000256" key="1">
    <source>
        <dbReference type="ARBA" id="ARBA00000822"/>
    </source>
</evidence>
<dbReference type="FunFam" id="2.170.140.10:FF:000004">
    <property type="entry name" value="Chitinase 5"/>
    <property type="match status" value="1"/>
</dbReference>
<dbReference type="GO" id="GO:0008843">
    <property type="term" value="F:endochitinase activity"/>
    <property type="evidence" value="ECO:0007669"/>
    <property type="project" value="UniProtKB-EC"/>
</dbReference>
<dbReference type="SMART" id="SM00636">
    <property type="entry name" value="Glyco_18"/>
    <property type="match status" value="5"/>
</dbReference>
<dbReference type="Pfam" id="PF00704">
    <property type="entry name" value="Glyco_hydro_18"/>
    <property type="match status" value="5"/>
</dbReference>
<dbReference type="FunFam" id="3.20.20.80:FF:000144">
    <property type="entry name" value="Chitinase"/>
    <property type="match status" value="5"/>
</dbReference>
<dbReference type="Gene3D" id="1.10.268.20">
    <property type="match status" value="2"/>
</dbReference>
<feature type="compositionally biased region" description="Low complexity" evidence="13">
    <location>
        <begin position="431"/>
        <end position="472"/>
    </location>
</feature>
<keyword evidence="9" id="KW-0119">Carbohydrate metabolism</keyword>
<feature type="compositionally biased region" description="Acidic residues" evidence="13">
    <location>
        <begin position="2301"/>
        <end position="2337"/>
    </location>
</feature>
<dbReference type="PROSITE" id="PS01095">
    <property type="entry name" value="GH18_1"/>
    <property type="match status" value="1"/>
</dbReference>
<dbReference type="InterPro" id="IPR017853">
    <property type="entry name" value="GH"/>
</dbReference>
<comment type="similarity">
    <text evidence="2">Belongs to the glycosyl hydrolase 18 family. Chitinase class II subfamily.</text>
</comment>
<organism evidence="19 20">
    <name type="scientific">Anopheles epiroticus</name>
    <dbReference type="NCBI Taxonomy" id="199890"/>
    <lineage>
        <taxon>Eukaryota</taxon>
        <taxon>Metazoa</taxon>
        <taxon>Ecdysozoa</taxon>
        <taxon>Arthropoda</taxon>
        <taxon>Hexapoda</taxon>
        <taxon>Insecta</taxon>
        <taxon>Pterygota</taxon>
        <taxon>Neoptera</taxon>
        <taxon>Endopterygota</taxon>
        <taxon>Diptera</taxon>
        <taxon>Nematocera</taxon>
        <taxon>Culicoidea</taxon>
        <taxon>Culicidae</taxon>
        <taxon>Anophelinae</taxon>
        <taxon>Anopheles</taxon>
    </lineage>
</organism>
<dbReference type="CDD" id="cd09913">
    <property type="entry name" value="EHD"/>
    <property type="match status" value="1"/>
</dbReference>
<feature type="domain" description="Dynamin-type G" evidence="17">
    <location>
        <begin position="2816"/>
        <end position="3055"/>
    </location>
</feature>
<evidence type="ECO:0000313" key="19">
    <source>
        <dbReference type="EnsemblMetazoa" id="AEPI003891-PA"/>
    </source>
</evidence>
<dbReference type="FunFam" id="3.10.50.10:FF:000004">
    <property type="entry name" value="Chitinase 5"/>
    <property type="match status" value="5"/>
</dbReference>
<dbReference type="PROSITE" id="PS50940">
    <property type="entry name" value="CHIT_BIND_II"/>
    <property type="match status" value="1"/>
</dbReference>
<evidence type="ECO:0000256" key="8">
    <source>
        <dbReference type="ARBA" id="ARBA00023157"/>
    </source>
</evidence>
<dbReference type="VEuPathDB" id="VectorBase:AEPI003891"/>
<feature type="domain" description="GH18" evidence="18">
    <location>
        <begin position="1744"/>
        <end position="2115"/>
    </location>
</feature>
<feature type="compositionally biased region" description="Low complexity" evidence="13">
    <location>
        <begin position="406"/>
        <end position="415"/>
    </location>
</feature>
<evidence type="ECO:0000256" key="15">
    <source>
        <dbReference type="SAM" id="SignalP"/>
    </source>
</evidence>
<evidence type="ECO:0000256" key="6">
    <source>
        <dbReference type="ARBA" id="ARBA00022801"/>
    </source>
</evidence>
<dbReference type="PANTHER" id="PTHR11177">
    <property type="entry name" value="CHITINASE"/>
    <property type="match status" value="1"/>
</dbReference>
<dbReference type="GO" id="GO:0000272">
    <property type="term" value="P:polysaccharide catabolic process"/>
    <property type="evidence" value="ECO:0007669"/>
    <property type="project" value="UniProtKB-KW"/>
</dbReference>
<feature type="compositionally biased region" description="Acidic residues" evidence="13">
    <location>
        <begin position="2359"/>
        <end position="2469"/>
    </location>
</feature>
<dbReference type="InterPro" id="IPR027417">
    <property type="entry name" value="P-loop_NTPase"/>
</dbReference>
<evidence type="ECO:0000256" key="13">
    <source>
        <dbReference type="SAM" id="MobiDB-lite"/>
    </source>
</evidence>
<feature type="domain" description="GH18" evidence="18">
    <location>
        <begin position="26"/>
        <end position="402"/>
    </location>
</feature>
<dbReference type="Gene3D" id="3.10.50.10">
    <property type="match status" value="5"/>
</dbReference>
<evidence type="ECO:0000256" key="2">
    <source>
        <dbReference type="ARBA" id="ARBA00009121"/>
    </source>
</evidence>
<dbReference type="Pfam" id="PF01607">
    <property type="entry name" value="CBM_14"/>
    <property type="match status" value="1"/>
</dbReference>
<dbReference type="GO" id="GO:0008061">
    <property type="term" value="F:chitin binding"/>
    <property type="evidence" value="ECO:0007669"/>
    <property type="project" value="UniProtKB-KW"/>
</dbReference>
<sequence>MLGQSRIVVLCLLAVLPLLAAQGQKARIVCYFSNWAIYRPDVGRYTIDDIPAEMCTHIIYSFIGVDDTNNYQVLVIDPEVDLEQSGFRNFTELRQRYPHAKYQIAVGGWAEGGKKYSQMVAVKERRQSFIASVVQFMKVYNFDGFDLDWEYPGAADRGGSFGDKDKFFYFVEELRRAFDREGRGWEITMAVPVANFRLQEGYHVPELCENLDAIHCMTYDLRGNWAGFADVHSPLYKRPHDQWAYEKLNVNDGVQLWVNYGCPPNKLVVGVPFYGRTFTLSASTTNPTLGSYINKEAGGGDPGPYTNATGFLAYYEICTEVQDEEKGWTKKWDDVGLCPYTYKGTQFVGYEDEKSLRYKMDWIKQKGYAGAMTWAIDMDDFHGLCGPENALMKVLYEGMKDYVVPEPTVTTTPRPEWNRPPSTMSSDGDQTSSRPTTTTTYRPRPTSTTAPTTRTTRRTTVSSTTSTRKPTTILPPEPTDSGEDREPEIPVAPEHEDESEIDCSGYKDFVPSADCTKYYRCVHGQPVEFVCKPGTVFHTALNVCDWPENADRPECRTKAKLIGQPLVADEYGLTLRRTIVLLGVLLGQHQCLGRLICHYTTWSQGRANPYSYRIEDIPGELCTHVVYNFVGVDSEEYELAMLQREIDVVQNGFGRFVDLKKRFPDLKMHVAVGGWDHGGAPFSRMAAYRNRRKKFIESVVKFMGSYGFDGIELVWLYPGSVERGGTNNDKDNFVYLVEELKTAFLKARQPWEVAIQVPADHTRFEVGYDQPLLCESADFVHIIGYDLRGSWTGFADVHSPMNDRPHDQGIYKGLNVKAGVESWLRSGCSPSKVILGVPFLGRTYTLRNSQQNSVGSLTSGPGQKGQHTYTEGYLGYFEICQKMKERNWRTFWDAVGQCPYTYRGNQWIGYENEQSLKEKVEFVKAKELAGIYAFSLDLDDYRGKCGEPYPLMSTLASLLKKSHSSEIGFAFERGDKLICYYTNWSHARPNEHSYELEDIPGQLCTHVAYAFVGVDEATSKLVSRKPEYDEDRNGFERFRDLKVRFAHLRLIVSVGGWTHGGGPFSKMASERHTRLQFVASAVAFMEQYQLDGMEIVWLWPGAPERGGKRVDKDNFYYLVRELREGFERAGKGWEVSVQVPVDRARIAVGYQQEWLCQAADYIHLAGYDLRGPWTGYADVHSILKRRSHDTHYYYTFNIEDGIAAWQRKGCRADQLVLGLPLYGRSYVLKNSTITAPGAEASGPGPVGPITNDPGLLGYFELCEMLKDRNWTAGWDSMAQAPYVYRADQWIGYESEQSLMVKTQWVAAQGLGGIYAYTLDLDDYRGECDARPITVVWLLHLLVLTRFTPLCAGEESRLVCYFTNWSPDRDGEYAFNVNDIPVDLCTHVTYTFAGVDEHTFELRPTSGKYDILEQGYERFASLKKANPDVKLSLAVGGWAHGAEPFQKMAATLNGREVFIASVVEFLRRYDFDGIEIVWLWPGSPDRGGTASDKDNLYLLIAELKSAFREAGHDAWEVIVQVPLDRYRIELGYHQSQLCRVADYVYLTGYDLRGSWNGFTDVHSPINNRPFDTGALKDLNVKGGIQHWIKNGCPARKIVLGVPLFGRTYTLQNGDVHGLAAPTIGPGHAGPHTKDAGYRAYFEICTDLKQSAWTIDWDERGMCPYAYFGDQWVGYENHISIMEKARFAKSQGLAGVYAFSLDLDDYRGKCGAPYPLLKALRNAYKPKKLCAPDDERDFAIFLVAETRFVCHYTTWSRDRPDEGSFQINDIPGNLCSHVVYNFLGVNETSYQLELLQPEYDLGERALERFAALKDQYPHLKLLIAVGGWAHGGARFSEMAKFRTRRNQFIGSVMKFLHQYRLDGIELVWLYPGNFDRGGAVEDKDTFLYLVSELAKVIRDEAKQWELVIQVPVDISRMSVGYHQEELCAAADFVHMVGYDLRGWWNNFADVHSPLAPRPNDLVMESFEHVNVGDGVQDWLDKGCPPEKVTLGVALFGRTYLLDDPLDNTIGAVTIGAGDPGPYSNEPGYLGYCEFCGNLTSSEWTKKWDDVGLCPYAYTETTWIGYEDERSLQEKINYVKRKGLGGLYAFSLDLDDYRGACGDPFPLTRFLSKYHDETKIKDWHIFWNKAEHNEVSNHATTFSVGPVGPRAVYPKYSGLMGVCVRLQVQAETPSEYECRPYIEKAIQDLKSESGSKQLEALACREPERSNVHFLLVEAADENASIENTIDVTSQEEEDNTAAEEVSTEETDTATDDATEEITPSEEVQEQLFADSAENDEAAEASENVEASEETEQDAANVADSQEEEATASSEDPTEDQEDENVTEEVESIVSEEAEQSEEVRAETEELTSEESANQVLEDATEEEEDEDETDNDGEQDEDDETEDVATEEATESAEEATDSQEVEADAANNEDEEEDEEDETPDGVDEDGDDVDETKEEETSGEEEKEEQEEIEAQTSSEDDDDDDLEEENAVKGSYDDREQEEIEIDSAEANDAVSEEDSAREEEIASSEDTDQNENEELEGTGNSEEQETTTEGSEEAEDREALTDDSEFASGEETEQEEEADSQENADDAAADDENLSEETESETAESITAASEEEDSEAEPEATEQSEEQVVDSQEAGEATEEASQDEPSAEEQVEESAEDAAVTEEATSQEEQEAASAEEPTDSQQAAEDSAEETATESAEEETVAAVAEGESDEESVVKQDSEESLAEAGAEESVEQSAEASETASQDEESFPEEDLLLEYEIPSNLRDTSHVYELLNINDDASAREKALQETADVILRDLKRIYDNSIKPLETLYKYRDLSNRHFGDPEIFSKPLVLFMGPWSGGKSTILNYLTHNEYTPNSVRTGAEPSPAYFNILMHGDEPEVLDGTQLAADWTFSGLQKFGQGLLDRLRGQKLPNKLLERVNIVEIPGILEVRKQVSKYFPFNDACQWFIDRADIIFLVYDPSKLDVGPETEAILDQLKGREYQTRILLNKADQVKPEELLRVQSALIWNISPLMSSAQPPVMYTVSLWSNPYEVGAPVRLLQAQERSLLLDLGQAIDRRIENKIASARRFAVRVRNHAKMVDCYLTTYYNHKTLFGNKKQISEKIIASPQDYHIYEGLSTLTNISRYDLPDPEVYRDFFHLNPLYEFKKLSETCTYFRGCPINKLDVAIAYDLPELVGKYKKMSEAALAKLDVLTPTSDFGKGKSNTCIAKLDGIKMGTEWDTLRKQARHLENDIDMKLIAFNKVGVGASSSVAATGNTDTSPLLGNHVFESLSLEIEQMLDKLSNINEKMSEIPNSGAAVMHVLQRHREILHGYRQEYLKIQANHTTRMEREELLRGSGLGTSSPSTSGLSRRDMYLKENTHLHSSSSLVNDQISIAMETKEHLTSQRQHLKRFQTRMHDISNRFPLISSLIQRINIRKRRESLIIGGVIAVCTILLLVYAFH</sequence>
<evidence type="ECO:0000313" key="20">
    <source>
        <dbReference type="Proteomes" id="UP000075885"/>
    </source>
</evidence>
<evidence type="ECO:0000256" key="7">
    <source>
        <dbReference type="ARBA" id="ARBA00023024"/>
    </source>
</evidence>
<dbReference type="InterPro" id="IPR011583">
    <property type="entry name" value="Chitinase_II/V-like_cat"/>
</dbReference>
<accession>A0A182PAD7</accession>
<dbReference type="InterPro" id="IPR002557">
    <property type="entry name" value="Chitin-bd_dom"/>
</dbReference>
<reference evidence="20" key="1">
    <citation type="submission" date="2013-03" db="EMBL/GenBank/DDBJ databases">
        <title>The Genome Sequence of Anopheles epiroticus epiroticus2.</title>
        <authorList>
            <consortium name="The Broad Institute Genomics Platform"/>
            <person name="Neafsey D.E."/>
            <person name="Howell P."/>
            <person name="Walker B."/>
            <person name="Young S.K."/>
            <person name="Zeng Q."/>
            <person name="Gargeya S."/>
            <person name="Fitzgerald M."/>
            <person name="Haas B."/>
            <person name="Abouelleil A."/>
            <person name="Allen A.W."/>
            <person name="Alvarado L."/>
            <person name="Arachchi H.M."/>
            <person name="Berlin A.M."/>
            <person name="Chapman S.B."/>
            <person name="Gainer-Dewar J."/>
            <person name="Goldberg J."/>
            <person name="Griggs A."/>
            <person name="Gujja S."/>
            <person name="Hansen M."/>
            <person name="Howarth C."/>
            <person name="Imamovic A."/>
            <person name="Ireland A."/>
            <person name="Larimer J."/>
            <person name="McCowan C."/>
            <person name="Murphy C."/>
            <person name="Pearson M."/>
            <person name="Poon T.W."/>
            <person name="Priest M."/>
            <person name="Roberts A."/>
            <person name="Saif S."/>
            <person name="Shea T."/>
            <person name="Sisk P."/>
            <person name="Sykes S."/>
            <person name="Wortman J."/>
            <person name="Nusbaum C."/>
            <person name="Birren B."/>
        </authorList>
    </citation>
    <scope>NUCLEOTIDE SEQUENCE [LARGE SCALE GENOMIC DNA]</scope>
    <source>
        <strain evidence="20">Epiroticus2</strain>
    </source>
</reference>
<dbReference type="InterPro" id="IPR036508">
    <property type="entry name" value="Chitin-bd_dom_sf"/>
</dbReference>
<evidence type="ECO:0000259" key="16">
    <source>
        <dbReference type="PROSITE" id="PS50940"/>
    </source>
</evidence>
<feature type="compositionally biased region" description="Acidic residues" evidence="13">
    <location>
        <begin position="2622"/>
        <end position="2658"/>
    </location>
</feature>
<dbReference type="PANTHER" id="PTHR11177:SF144">
    <property type="entry name" value="CHITINASE 5"/>
    <property type="match status" value="1"/>
</dbReference>
<dbReference type="SUPFAM" id="SSF54556">
    <property type="entry name" value="Chitinase insertion domain"/>
    <property type="match status" value="5"/>
</dbReference>
<feature type="domain" description="GH18" evidence="18">
    <location>
        <begin position="1355"/>
        <end position="1725"/>
    </location>
</feature>
<keyword evidence="5 15" id="KW-0732">Signal</keyword>
<keyword evidence="6 12" id="KW-0378">Hydrolase</keyword>
<keyword evidence="20" id="KW-1185">Reference proteome</keyword>
<dbReference type="InterPro" id="IPR029070">
    <property type="entry name" value="Chitinase_insertion_sf"/>
</dbReference>
<dbReference type="PROSITE" id="PS51718">
    <property type="entry name" value="G_DYNAMIN_2"/>
    <property type="match status" value="1"/>
</dbReference>
<dbReference type="EC" id="3.2.1.14" evidence="3"/>
<dbReference type="GO" id="GO:0005576">
    <property type="term" value="C:extracellular region"/>
    <property type="evidence" value="ECO:0007669"/>
    <property type="project" value="InterPro"/>
</dbReference>
<feature type="signal peptide" evidence="15">
    <location>
        <begin position="1"/>
        <end position="21"/>
    </location>
</feature>
<keyword evidence="14" id="KW-0472">Membrane</keyword>
<feature type="compositionally biased region" description="Low complexity" evidence="13">
    <location>
        <begin position="2659"/>
        <end position="2673"/>
    </location>
</feature>
<feature type="compositionally biased region" description="Acidic residues" evidence="13">
    <location>
        <begin position="2479"/>
        <end position="2587"/>
    </location>
</feature>
<feature type="compositionally biased region" description="Acidic residues" evidence="13">
    <location>
        <begin position="2674"/>
        <end position="2688"/>
    </location>
</feature>
<name>A0A182PAD7_9DIPT</name>